<protein>
    <submittedName>
        <fullName evidence="4">Uncharacterized protein</fullName>
    </submittedName>
</protein>
<dbReference type="PANTHER" id="PTHR35771">
    <property type="entry name" value="TRANSMEMBRANE PROTEIN-RELATED"/>
    <property type="match status" value="1"/>
</dbReference>
<dbReference type="GO" id="GO:0045087">
    <property type="term" value="P:innate immune response"/>
    <property type="evidence" value="ECO:0007669"/>
    <property type="project" value="InterPro"/>
</dbReference>
<keyword evidence="5" id="KW-1185">Reference proteome</keyword>
<gene>
    <name evidence="4" type="ORF">AYBTSS11_LOCUS26672</name>
</gene>
<reference evidence="4" key="1">
    <citation type="submission" date="2023-10" db="EMBL/GenBank/DDBJ databases">
        <authorList>
            <person name="Domelevo Entfellner J.-B."/>
        </authorList>
    </citation>
    <scope>NUCLEOTIDE SEQUENCE</scope>
</reference>
<sequence length="192" mass="21693">MFGFGEEGLTVESNRIPWLILTQLLVLLLLLFALLFFFVIFPLDPDDNLVNADTPPSSTSSNVFLFDHIQQIELPVAIHGSSPSHSTTTLQQHRKLQSFYVFLRLVMVVSALENGYDHPVPGGKENVVIEGEIATGPSMRREEEIMEEEDSSLYFHPCHYFQVATVAFLKCFGLDSSSETPSTRTRRKRKES</sequence>
<evidence type="ECO:0000313" key="4">
    <source>
        <dbReference type="EMBL" id="CAJ1974592.1"/>
    </source>
</evidence>
<dbReference type="Pfam" id="PF17232">
    <property type="entry name" value="Pep1_7"/>
    <property type="match status" value="1"/>
</dbReference>
<dbReference type="PANTHER" id="PTHR35771:SF3">
    <property type="entry name" value="TRANSMEMBRANE PROTEIN"/>
    <property type="match status" value="1"/>
</dbReference>
<keyword evidence="2" id="KW-0611">Plant defense</keyword>
<dbReference type="InterPro" id="IPR035176">
    <property type="entry name" value="PEP"/>
</dbReference>
<comment type="similarity">
    <text evidence="1">Belongs to the brassicaceae elicitor peptide family.</text>
</comment>
<name>A0AA86SX96_9FABA</name>
<keyword evidence="3" id="KW-0472">Membrane</keyword>
<dbReference type="AlphaFoldDB" id="A0AA86SX96"/>
<evidence type="ECO:0000313" key="5">
    <source>
        <dbReference type="Proteomes" id="UP001189624"/>
    </source>
</evidence>
<dbReference type="EMBL" id="OY731406">
    <property type="protein sequence ID" value="CAJ1974592.1"/>
    <property type="molecule type" value="Genomic_DNA"/>
</dbReference>
<evidence type="ECO:0000256" key="3">
    <source>
        <dbReference type="SAM" id="Phobius"/>
    </source>
</evidence>
<evidence type="ECO:0000256" key="2">
    <source>
        <dbReference type="ARBA" id="ARBA00022821"/>
    </source>
</evidence>
<accession>A0AA86SX96</accession>
<dbReference type="Gramene" id="rna-AYBTSS11_LOCUS26672">
    <property type="protein sequence ID" value="CAJ1974592.1"/>
    <property type="gene ID" value="gene-AYBTSS11_LOCUS26672"/>
</dbReference>
<proteinExistence type="inferred from homology"/>
<keyword evidence="3" id="KW-1133">Transmembrane helix</keyword>
<organism evidence="4 5">
    <name type="scientific">Sphenostylis stenocarpa</name>
    <dbReference type="NCBI Taxonomy" id="92480"/>
    <lineage>
        <taxon>Eukaryota</taxon>
        <taxon>Viridiplantae</taxon>
        <taxon>Streptophyta</taxon>
        <taxon>Embryophyta</taxon>
        <taxon>Tracheophyta</taxon>
        <taxon>Spermatophyta</taxon>
        <taxon>Magnoliopsida</taxon>
        <taxon>eudicotyledons</taxon>
        <taxon>Gunneridae</taxon>
        <taxon>Pentapetalae</taxon>
        <taxon>rosids</taxon>
        <taxon>fabids</taxon>
        <taxon>Fabales</taxon>
        <taxon>Fabaceae</taxon>
        <taxon>Papilionoideae</taxon>
        <taxon>50 kb inversion clade</taxon>
        <taxon>NPAAA clade</taxon>
        <taxon>indigoferoid/millettioid clade</taxon>
        <taxon>Phaseoleae</taxon>
        <taxon>Sphenostylis</taxon>
    </lineage>
</organism>
<dbReference type="Proteomes" id="UP001189624">
    <property type="component" value="Chromosome 9"/>
</dbReference>
<evidence type="ECO:0000256" key="1">
    <source>
        <dbReference type="ARBA" id="ARBA00011021"/>
    </source>
</evidence>
<feature type="transmembrane region" description="Helical" evidence="3">
    <location>
        <begin position="20"/>
        <end position="41"/>
    </location>
</feature>
<keyword evidence="3" id="KW-0812">Transmembrane</keyword>